<accession>A0A381WH03</accession>
<evidence type="ECO:0000313" key="1">
    <source>
        <dbReference type="EMBL" id="SVA51795.1"/>
    </source>
</evidence>
<sequence>MPLRKVQYASGSVPKRACCSLLCCMSLLDTPAVTHVEEGGHRTDVPEVLITETVFPAFLSALSKIYRDS</sequence>
<gene>
    <name evidence="1" type="ORF">METZ01_LOCUS104649</name>
</gene>
<name>A0A381WH03_9ZZZZ</name>
<dbReference type="AlphaFoldDB" id="A0A381WH03"/>
<organism evidence="1">
    <name type="scientific">marine metagenome</name>
    <dbReference type="NCBI Taxonomy" id="408172"/>
    <lineage>
        <taxon>unclassified sequences</taxon>
        <taxon>metagenomes</taxon>
        <taxon>ecological metagenomes</taxon>
    </lineage>
</organism>
<protein>
    <submittedName>
        <fullName evidence="1">Uncharacterized protein</fullName>
    </submittedName>
</protein>
<reference evidence="1" key="1">
    <citation type="submission" date="2018-05" db="EMBL/GenBank/DDBJ databases">
        <authorList>
            <person name="Lanie J.A."/>
            <person name="Ng W.-L."/>
            <person name="Kazmierczak K.M."/>
            <person name="Andrzejewski T.M."/>
            <person name="Davidsen T.M."/>
            <person name="Wayne K.J."/>
            <person name="Tettelin H."/>
            <person name="Glass J.I."/>
            <person name="Rusch D."/>
            <person name="Podicherti R."/>
            <person name="Tsui H.-C.T."/>
            <person name="Winkler M.E."/>
        </authorList>
    </citation>
    <scope>NUCLEOTIDE SEQUENCE</scope>
</reference>
<dbReference type="EMBL" id="UINC01011787">
    <property type="protein sequence ID" value="SVA51795.1"/>
    <property type="molecule type" value="Genomic_DNA"/>
</dbReference>
<proteinExistence type="predicted"/>